<name>A0A3P4AYT3_9BURK</name>
<dbReference type="AlphaFoldDB" id="A0A3P4AYT3"/>
<evidence type="ECO:0000313" key="3">
    <source>
        <dbReference type="EMBL" id="VCU68610.1"/>
    </source>
</evidence>
<sequence>MTTFSLAPATSPWRLHISWLRACVLCFALAGCGGDSAVTGASDAGGTTATLVPGPVFGKVSLDGPVAGATVSLQAANGSAWPGSAVTDEEGMFEIPAEQVPQGLRILASGGTLPDGSAVSATLSTYVEPFGAGLFGEQITAVSTLLDRLHTAGWDLETAQVRLAAYLQLEPGRSLYSGFADASDFNSAAFQRAAQESGLGLDGFIDQQVAQAMVSAESRQAFTGGLRLSPFGTTVALGLINGAVSKLSGTATGELLSGLGVGQADHAEVMAQLRLIESKLDEVRATVDEAVKRIAALQVEIKQGSLDTLISRIRGLMKDLRNMAGYSGDRASKQLEVENAILSLYGLRTAFADVLNGALAKESIIQAYAESLHVGQRFYSVEHYRRLIDFVELFDSYNLQMHYLLIEAFRSREARTGKSAQGDIEMLVRDMEEERDLYMGRLPRALPDDTTFIHADTLRMWHSSRDYYVLHDEIPRLPAAVAAKGGWRKPELSVVTQAFKQTDRNRIDGNVFALQQGAPSKLFAGGGINMWTSECSWDVRFVSIGTCWVYHFADDNPMYIGVTRNNDSLPSDLVSTNRAHYAVWRPMEQAEAAMYLPWLYSQRQR</sequence>
<organism evidence="3 4">
    <name type="scientific">Pigmentiphaga humi</name>
    <dbReference type="NCBI Taxonomy" id="2478468"/>
    <lineage>
        <taxon>Bacteria</taxon>
        <taxon>Pseudomonadati</taxon>
        <taxon>Pseudomonadota</taxon>
        <taxon>Betaproteobacteria</taxon>
        <taxon>Burkholderiales</taxon>
        <taxon>Alcaligenaceae</taxon>
        <taxon>Pigmentiphaga</taxon>
    </lineage>
</organism>
<evidence type="ECO:0008006" key="5">
    <source>
        <dbReference type="Google" id="ProtNLM"/>
    </source>
</evidence>
<dbReference type="RefSeq" id="WP_160142132.1">
    <property type="nucleotide sequence ID" value="NZ_UWPJ01000007.1"/>
</dbReference>
<keyword evidence="1" id="KW-0175">Coiled coil</keyword>
<proteinExistence type="predicted"/>
<dbReference type="EMBL" id="UWPJ01000007">
    <property type="protein sequence ID" value="VCU68610.1"/>
    <property type="molecule type" value="Genomic_DNA"/>
</dbReference>
<feature type="coiled-coil region" evidence="1">
    <location>
        <begin position="273"/>
        <end position="300"/>
    </location>
</feature>
<accession>A0A3P4AYT3</accession>
<evidence type="ECO:0000256" key="1">
    <source>
        <dbReference type="SAM" id="Coils"/>
    </source>
</evidence>
<gene>
    <name evidence="3" type="ORF">PIGHUM_00667</name>
</gene>
<protein>
    <recommendedName>
        <fullName evidence="5">Carboxypeptidase regulatory-like domain-containing protein</fullName>
    </recommendedName>
</protein>
<evidence type="ECO:0000313" key="4">
    <source>
        <dbReference type="Proteomes" id="UP000277294"/>
    </source>
</evidence>
<feature type="chain" id="PRO_5017982156" description="Carboxypeptidase regulatory-like domain-containing protein" evidence="2">
    <location>
        <begin position="31"/>
        <end position="605"/>
    </location>
</feature>
<reference evidence="3 4" key="1">
    <citation type="submission" date="2018-10" db="EMBL/GenBank/DDBJ databases">
        <authorList>
            <person name="Criscuolo A."/>
        </authorList>
    </citation>
    <scope>NUCLEOTIDE SEQUENCE [LARGE SCALE GENOMIC DNA]</scope>
    <source>
        <strain evidence="3">DnA1</strain>
    </source>
</reference>
<dbReference type="Proteomes" id="UP000277294">
    <property type="component" value="Unassembled WGS sequence"/>
</dbReference>
<keyword evidence="2" id="KW-0732">Signal</keyword>
<keyword evidence="4" id="KW-1185">Reference proteome</keyword>
<feature type="signal peptide" evidence="2">
    <location>
        <begin position="1"/>
        <end position="30"/>
    </location>
</feature>
<evidence type="ECO:0000256" key="2">
    <source>
        <dbReference type="SAM" id="SignalP"/>
    </source>
</evidence>